<organism evidence="5 6">
    <name type="scientific">Serratia rubidaea</name>
    <name type="common">Serratia marinorubra</name>
    <dbReference type="NCBI Taxonomy" id="61652"/>
    <lineage>
        <taxon>Bacteria</taxon>
        <taxon>Pseudomonadati</taxon>
        <taxon>Pseudomonadota</taxon>
        <taxon>Gammaproteobacteria</taxon>
        <taxon>Enterobacterales</taxon>
        <taxon>Yersiniaceae</taxon>
        <taxon>Serratia</taxon>
    </lineage>
</organism>
<evidence type="ECO:0000313" key="5">
    <source>
        <dbReference type="EMBL" id="VEI69524.1"/>
    </source>
</evidence>
<dbReference type="RefSeq" id="WP_197663132.1">
    <property type="nucleotide sequence ID" value="NZ_JADULK010000002.1"/>
</dbReference>
<feature type="signal peptide" evidence="2">
    <location>
        <begin position="1"/>
        <end position="20"/>
    </location>
</feature>
<dbReference type="SUPFAM" id="SSF56925">
    <property type="entry name" value="OMPA-like"/>
    <property type="match status" value="1"/>
</dbReference>
<feature type="domain" description="Outer membrane protein beta-barrel" evidence="3">
    <location>
        <begin position="6"/>
        <end position="227"/>
    </location>
</feature>
<reference evidence="5 6" key="1">
    <citation type="submission" date="2018-12" db="EMBL/GenBank/DDBJ databases">
        <authorList>
            <consortium name="Pathogen Informatics"/>
        </authorList>
    </citation>
    <scope>NUCLEOTIDE SEQUENCE [LARGE SCALE GENOMIC DNA]</scope>
    <source>
        <strain evidence="5 6">NCTC10036</strain>
    </source>
</reference>
<dbReference type="PROSITE" id="PS51257">
    <property type="entry name" value="PROKAR_LIPOPROTEIN"/>
    <property type="match status" value="1"/>
</dbReference>
<dbReference type="InterPro" id="IPR027385">
    <property type="entry name" value="Beta-barrel_OMP"/>
</dbReference>
<dbReference type="Proteomes" id="UP000281904">
    <property type="component" value="Chromosome"/>
</dbReference>
<protein>
    <submittedName>
        <fullName evidence="5">Opacity protein and related surface antigens</fullName>
    </submittedName>
    <submittedName>
        <fullName evidence="4">Porin family protein</fullName>
    </submittedName>
</protein>
<evidence type="ECO:0000256" key="1">
    <source>
        <dbReference type="ARBA" id="ARBA00022729"/>
    </source>
</evidence>
<keyword evidence="7" id="KW-1185">Reference proteome</keyword>
<keyword evidence="1 2" id="KW-0732">Signal</keyword>
<sequence>MKIRSLLWLSMLGACNAAQAAETGPYIGLEGGVNWASSQYLRQQQLDFVQMNFKKPLDSGYVYGGLVGWRFLSGVRTELELNYRKNTLSSFSQRYYEGNSSAAGRGSEAFTGTFANVWYDIPWRLHITDNAVLRPYVGGGMGYGRLTIKGLAAEGVHFGQTHNDDVAAWQLGGGLIAQIGDDYSVSLDYRYLRTASANYGLIEGLPPQDVITHYRAESLILGLHYNF</sequence>
<proteinExistence type="predicted"/>
<name>A0A3S4WMX7_SERRU</name>
<dbReference type="EMBL" id="JADULK010000002">
    <property type="protein sequence ID" value="MBH1929015.1"/>
    <property type="molecule type" value="Genomic_DNA"/>
</dbReference>
<feature type="chain" id="PRO_5018648844" evidence="2">
    <location>
        <begin position="21"/>
        <end position="227"/>
    </location>
</feature>
<gene>
    <name evidence="4" type="ORF">I5U13_04960</name>
    <name evidence="5" type="ORF">NCTC10036_03683</name>
</gene>
<reference evidence="4 7" key="2">
    <citation type="submission" date="2020-11" db="EMBL/GenBank/DDBJ databases">
        <title>Enhanced detection system for hospital associated transmission using whole genome sequencing surveillance.</title>
        <authorList>
            <person name="Harrison L.H."/>
            <person name="Van Tyne D."/>
            <person name="Marsh J.W."/>
            <person name="Griffith M.P."/>
            <person name="Snyder D.J."/>
            <person name="Cooper V.S."/>
            <person name="Mustapha M."/>
        </authorList>
    </citation>
    <scope>NUCLEOTIDE SEQUENCE [LARGE SCALE GENOMIC DNA]</scope>
    <source>
        <strain evidence="4 7">SER00230</strain>
    </source>
</reference>
<dbReference type="EMBL" id="LR134493">
    <property type="protein sequence ID" value="VEI69524.1"/>
    <property type="molecule type" value="Genomic_DNA"/>
</dbReference>
<evidence type="ECO:0000256" key="2">
    <source>
        <dbReference type="SAM" id="SignalP"/>
    </source>
</evidence>
<dbReference type="Proteomes" id="UP000624159">
    <property type="component" value="Unassembled WGS sequence"/>
</dbReference>
<dbReference type="Gene3D" id="2.40.160.20">
    <property type="match status" value="1"/>
</dbReference>
<accession>A0A3S4WMX7</accession>
<evidence type="ECO:0000313" key="4">
    <source>
        <dbReference type="EMBL" id="MBH1929015.1"/>
    </source>
</evidence>
<evidence type="ECO:0000259" key="3">
    <source>
        <dbReference type="Pfam" id="PF13505"/>
    </source>
</evidence>
<dbReference type="InterPro" id="IPR011250">
    <property type="entry name" value="OMP/PagP_B-barrel"/>
</dbReference>
<dbReference type="AlphaFoldDB" id="A0A3S4WMX7"/>
<evidence type="ECO:0000313" key="7">
    <source>
        <dbReference type="Proteomes" id="UP000624159"/>
    </source>
</evidence>
<evidence type="ECO:0000313" key="6">
    <source>
        <dbReference type="Proteomes" id="UP000281904"/>
    </source>
</evidence>
<dbReference type="Pfam" id="PF13505">
    <property type="entry name" value="OMP_b-brl"/>
    <property type="match status" value="1"/>
</dbReference>